<gene>
    <name evidence="2" type="ORF">GMO17_06250</name>
</gene>
<protein>
    <submittedName>
        <fullName evidence="2">DUF1534 domain-containing protein</fullName>
    </submittedName>
</protein>
<dbReference type="EMBL" id="CP046441">
    <property type="protein sequence ID" value="QGT80808.1"/>
    <property type="molecule type" value="Genomic_DNA"/>
</dbReference>
<proteinExistence type="predicted"/>
<dbReference type="AntiFam" id="ANF00261">
    <property type="entry name" value="Protein of unknown function (DUF1534)"/>
</dbReference>
<evidence type="ECO:0000313" key="3">
    <source>
        <dbReference type="Proteomes" id="UP000423413"/>
    </source>
</evidence>
<accession>A0AAE6QFA1</accession>
<reference evidence="2 3" key="1">
    <citation type="submission" date="2019-11" db="EMBL/GenBank/DDBJ databases">
        <title>Complete genome sequence of Pseudomonas syringae pv. coronafaciens isolate B19001 originated in imported oat cereal.</title>
        <authorList>
            <person name="Kim S.M."/>
            <person name="Lee B.C."/>
            <person name="Seo S.J."/>
            <person name="Lee J.E."/>
            <person name="Choi N.J."/>
            <person name="Park J.H."/>
        </authorList>
    </citation>
    <scope>NUCLEOTIDE SEQUENCE [LARGE SCALE GENOMIC DNA]</scope>
    <source>
        <strain evidence="2 3">B19001</strain>
    </source>
</reference>
<feature type="region of interest" description="Disordered" evidence="1">
    <location>
        <begin position="1"/>
        <end position="29"/>
    </location>
</feature>
<dbReference type="Proteomes" id="UP000423413">
    <property type="component" value="Chromosome"/>
</dbReference>
<sequence>MCIDDRSHAQRGNALGDAPRRGTLKIGRGASGNACPRWSMGTIISWMT</sequence>
<organism evidence="2 3">
    <name type="scientific">Pseudomonas coronafaciens pv. coronafaciens</name>
    <dbReference type="NCBI Taxonomy" id="235275"/>
    <lineage>
        <taxon>Bacteria</taxon>
        <taxon>Pseudomonadati</taxon>
        <taxon>Pseudomonadota</taxon>
        <taxon>Gammaproteobacteria</taxon>
        <taxon>Pseudomonadales</taxon>
        <taxon>Pseudomonadaceae</taxon>
        <taxon>Pseudomonas</taxon>
        <taxon>Pseudomonas coronafaciens</taxon>
    </lineage>
</organism>
<name>A0AAE6QFA1_9PSED</name>
<evidence type="ECO:0000313" key="2">
    <source>
        <dbReference type="EMBL" id="QGT80808.1"/>
    </source>
</evidence>
<dbReference type="AlphaFoldDB" id="A0AAE6QFA1"/>
<evidence type="ECO:0000256" key="1">
    <source>
        <dbReference type="SAM" id="MobiDB-lite"/>
    </source>
</evidence>